<reference evidence="1" key="1">
    <citation type="submission" date="2022-11" db="EMBL/GenBank/DDBJ databases">
        <title>Minimal conservation of predation-associated metabolite biosynthetic gene clusters underscores biosynthetic potential of Myxococcota including descriptions for ten novel species: Archangium lansinium sp. nov., Myxococcus landrumus sp. nov., Nannocystis bai.</title>
        <authorList>
            <person name="Ahearne A."/>
            <person name="Stevens C."/>
            <person name="Dowd S."/>
        </authorList>
    </citation>
    <scope>NUCLEOTIDE SEQUENCE</scope>
    <source>
        <strain evidence="1">Fl3</strain>
    </source>
</reference>
<sequence length="230" mass="24482">MPARRPLGLALALPLLLGLGFKPGTCGSILDYNEIDIVLEPVTKLSVFLERGTFKTITFARNGVRIWEHVFGFQVSLGRQEHWVEGDTLFAHFDCREETDCLDDMNFELPLGTAIELDATEADVDIGAPDADVTVAVEIGEVLIHEIAGPNTTVEVGEGGATLTFATVPTAVVVTVDDGPVDLDLPAGPYRCDFTVEDGEQTLDGVTCDDAAAASLTVHITSGDLTVHAS</sequence>
<organism evidence="1 2">
    <name type="scientific">Nannocystis punicea</name>
    <dbReference type="NCBI Taxonomy" id="2995304"/>
    <lineage>
        <taxon>Bacteria</taxon>
        <taxon>Pseudomonadati</taxon>
        <taxon>Myxococcota</taxon>
        <taxon>Polyangia</taxon>
        <taxon>Nannocystales</taxon>
        <taxon>Nannocystaceae</taxon>
        <taxon>Nannocystis</taxon>
    </lineage>
</organism>
<dbReference type="EMBL" id="CP114040">
    <property type="protein sequence ID" value="WAS95495.1"/>
    <property type="molecule type" value="Genomic_DNA"/>
</dbReference>
<evidence type="ECO:0000313" key="2">
    <source>
        <dbReference type="Proteomes" id="UP001164459"/>
    </source>
</evidence>
<name>A0ABY7H8T0_9BACT</name>
<evidence type="ECO:0008006" key="3">
    <source>
        <dbReference type="Google" id="ProtNLM"/>
    </source>
</evidence>
<gene>
    <name evidence="1" type="ORF">O0S08_04980</name>
</gene>
<dbReference type="Proteomes" id="UP001164459">
    <property type="component" value="Chromosome"/>
</dbReference>
<keyword evidence="2" id="KW-1185">Reference proteome</keyword>
<accession>A0ABY7H8T0</accession>
<dbReference type="RefSeq" id="WP_269037835.1">
    <property type="nucleotide sequence ID" value="NZ_CP114040.1"/>
</dbReference>
<protein>
    <recommendedName>
        <fullName evidence="3">Adhesin domain-containing protein</fullName>
    </recommendedName>
</protein>
<proteinExistence type="predicted"/>
<evidence type="ECO:0000313" key="1">
    <source>
        <dbReference type="EMBL" id="WAS95495.1"/>
    </source>
</evidence>